<dbReference type="OrthoDB" id="2381924at2759"/>
<organism evidence="1 2">
    <name type="scientific">Rhizophagus irregularis</name>
    <dbReference type="NCBI Taxonomy" id="588596"/>
    <lineage>
        <taxon>Eukaryota</taxon>
        <taxon>Fungi</taxon>
        <taxon>Fungi incertae sedis</taxon>
        <taxon>Mucoromycota</taxon>
        <taxon>Glomeromycotina</taxon>
        <taxon>Glomeromycetes</taxon>
        <taxon>Glomerales</taxon>
        <taxon>Glomeraceae</taxon>
        <taxon>Rhizophagus</taxon>
    </lineage>
</organism>
<name>A0A916E8D6_9GLOM</name>
<evidence type="ECO:0000313" key="2">
    <source>
        <dbReference type="Proteomes" id="UP000684084"/>
    </source>
</evidence>
<proteinExistence type="predicted"/>
<dbReference type="Proteomes" id="UP000684084">
    <property type="component" value="Unassembled WGS sequence"/>
</dbReference>
<dbReference type="AlphaFoldDB" id="A0A916E8D6"/>
<comment type="caution">
    <text evidence="1">The sequence shown here is derived from an EMBL/GenBank/DDBJ whole genome shotgun (WGS) entry which is preliminary data.</text>
</comment>
<accession>A0A916E8D6</accession>
<gene>
    <name evidence="1" type="ORF">CHRIB12_LOCUS11261</name>
</gene>
<sequence>MNKDKTSNNIALAANVAWNKLYGFTRKFDEYHSIYYPVSETLNNSLGENEDSEDSLFLVPKKHARNQLISLN</sequence>
<reference evidence="1" key="1">
    <citation type="submission" date="2020-05" db="EMBL/GenBank/DDBJ databases">
        <authorList>
            <person name="Rincon C."/>
            <person name="Sanders R I."/>
            <person name="Robbins C."/>
            <person name="Chaturvedi A."/>
        </authorList>
    </citation>
    <scope>NUCLEOTIDE SEQUENCE</scope>
    <source>
        <strain evidence="1">CHB12</strain>
    </source>
</reference>
<evidence type="ECO:0000313" key="1">
    <source>
        <dbReference type="EMBL" id="CAB5367298.1"/>
    </source>
</evidence>
<dbReference type="EMBL" id="CAGKOT010000023">
    <property type="protein sequence ID" value="CAB5367298.1"/>
    <property type="molecule type" value="Genomic_DNA"/>
</dbReference>
<protein>
    <submittedName>
        <fullName evidence="1">Uncharacterized protein</fullName>
    </submittedName>
</protein>